<dbReference type="SUPFAM" id="SSF69618">
    <property type="entry name" value="HemD-like"/>
    <property type="match status" value="1"/>
</dbReference>
<dbReference type="InterPro" id="IPR039793">
    <property type="entry name" value="UROS/Hem4"/>
</dbReference>
<dbReference type="InterPro" id="IPR003754">
    <property type="entry name" value="4pyrrol_synth_uPrphyn_synth"/>
</dbReference>
<protein>
    <recommendedName>
        <fullName evidence="7 9">Uroporphyrinogen-III synthase</fullName>
        <ecNumber evidence="3 9">4.2.1.75</ecNumber>
    </recommendedName>
</protein>
<accession>A9BCX2</accession>
<evidence type="ECO:0000256" key="7">
    <source>
        <dbReference type="ARBA" id="ARBA00040167"/>
    </source>
</evidence>
<dbReference type="PANTHER" id="PTHR38042">
    <property type="entry name" value="UROPORPHYRINOGEN-III SYNTHASE, CHLOROPLASTIC"/>
    <property type="match status" value="1"/>
</dbReference>
<organism evidence="11 12">
    <name type="scientific">Prochlorococcus marinus (strain MIT 9211)</name>
    <dbReference type="NCBI Taxonomy" id="93059"/>
    <lineage>
        <taxon>Bacteria</taxon>
        <taxon>Bacillati</taxon>
        <taxon>Cyanobacteriota</taxon>
        <taxon>Cyanophyceae</taxon>
        <taxon>Synechococcales</taxon>
        <taxon>Prochlorococcaceae</taxon>
        <taxon>Prochlorococcus</taxon>
    </lineage>
</organism>
<dbReference type="eggNOG" id="COG1587">
    <property type="taxonomic scope" value="Bacteria"/>
</dbReference>
<dbReference type="InterPro" id="IPR036108">
    <property type="entry name" value="4pyrrol_syn_uPrphyn_synt_sf"/>
</dbReference>
<comment type="catalytic activity">
    <reaction evidence="8 9">
        <text>hydroxymethylbilane = uroporphyrinogen III + H2O</text>
        <dbReference type="Rhea" id="RHEA:18965"/>
        <dbReference type="ChEBI" id="CHEBI:15377"/>
        <dbReference type="ChEBI" id="CHEBI:57308"/>
        <dbReference type="ChEBI" id="CHEBI:57845"/>
        <dbReference type="EC" id="4.2.1.75"/>
    </reaction>
</comment>
<evidence type="ECO:0000256" key="1">
    <source>
        <dbReference type="ARBA" id="ARBA00004772"/>
    </source>
</evidence>
<comment type="similarity">
    <text evidence="2 9">Belongs to the uroporphyrinogen-III synthase family.</text>
</comment>
<evidence type="ECO:0000256" key="5">
    <source>
        <dbReference type="ARBA" id="ARBA00023244"/>
    </source>
</evidence>
<dbReference type="STRING" id="93059.P9211_01291"/>
<evidence type="ECO:0000256" key="2">
    <source>
        <dbReference type="ARBA" id="ARBA00008133"/>
    </source>
</evidence>
<evidence type="ECO:0000313" key="12">
    <source>
        <dbReference type="Proteomes" id="UP000000788"/>
    </source>
</evidence>
<dbReference type="PANTHER" id="PTHR38042:SF1">
    <property type="entry name" value="UROPORPHYRINOGEN-III SYNTHASE, CHLOROPLASTIC"/>
    <property type="match status" value="1"/>
</dbReference>
<dbReference type="CDD" id="cd06578">
    <property type="entry name" value="HemD"/>
    <property type="match status" value="1"/>
</dbReference>
<gene>
    <name evidence="11" type="primary">hemD</name>
    <name evidence="11" type="ordered locus">P9211_01291</name>
</gene>
<evidence type="ECO:0000256" key="4">
    <source>
        <dbReference type="ARBA" id="ARBA00023239"/>
    </source>
</evidence>
<dbReference type="EC" id="4.2.1.75" evidence="3 9"/>
<dbReference type="GO" id="GO:0006780">
    <property type="term" value="P:uroporphyrinogen III biosynthetic process"/>
    <property type="evidence" value="ECO:0007669"/>
    <property type="project" value="UniProtKB-UniRule"/>
</dbReference>
<dbReference type="AlphaFoldDB" id="A9BCX2"/>
<dbReference type="Proteomes" id="UP000000788">
    <property type="component" value="Chromosome"/>
</dbReference>
<sequence length="282" mass="30996">MGVYKLITSKFICIAMNFDKSFSLKDKTIVITRSQDQQVEARRSFEMMGANVLELPALVIGPPDDWRPLDDALSELETFHWIIFSSSNGVKAVESRLSLTGRSLSSRPSGLKIAAVGQKTAKSLEIYGVEADFVPPKFVADSLIKNFPVSGLGLRMLFPRVQSGGRPILTEAFRDAGVKVVQVSAYESRCPEEIPGETVDALDNGKVDVIAFTSSKTVVHTAQLMSKYFESKWQKKLLGIKLVSIGPQTSISCKKYFDRIDQEADPHDLEGLVCACIAATKN</sequence>
<dbReference type="GO" id="GO:0006782">
    <property type="term" value="P:protoporphyrinogen IX biosynthetic process"/>
    <property type="evidence" value="ECO:0007669"/>
    <property type="project" value="UniProtKB-UniRule"/>
</dbReference>
<keyword evidence="4 9" id="KW-0456">Lyase</keyword>
<dbReference type="RefSeq" id="WP_012194685.1">
    <property type="nucleotide sequence ID" value="NC_009976.1"/>
</dbReference>
<comment type="pathway">
    <text evidence="1 9">Porphyrin-containing compound metabolism; protoporphyrin-IX biosynthesis; coproporphyrinogen-III from 5-aminolevulinate: step 3/4.</text>
</comment>
<evidence type="ECO:0000256" key="9">
    <source>
        <dbReference type="RuleBase" id="RU366031"/>
    </source>
</evidence>
<dbReference type="KEGG" id="pmj:P9211_01291"/>
<evidence type="ECO:0000256" key="8">
    <source>
        <dbReference type="ARBA" id="ARBA00048617"/>
    </source>
</evidence>
<comment type="function">
    <text evidence="6 9">Catalyzes cyclization of the linear tetrapyrrole, hydroxymethylbilane, to the macrocyclic uroporphyrinogen III.</text>
</comment>
<dbReference type="UniPathway" id="UPA00251">
    <property type="reaction ID" value="UER00320"/>
</dbReference>
<evidence type="ECO:0000313" key="11">
    <source>
        <dbReference type="EMBL" id="ABX08060.1"/>
    </source>
</evidence>
<keyword evidence="5 9" id="KW-0627">Porphyrin biosynthesis</keyword>
<keyword evidence="12" id="KW-1185">Reference proteome</keyword>
<evidence type="ECO:0000256" key="6">
    <source>
        <dbReference type="ARBA" id="ARBA00037589"/>
    </source>
</evidence>
<proteinExistence type="inferred from homology"/>
<name>A9BCX2_PROM4</name>
<dbReference type="GO" id="GO:0004852">
    <property type="term" value="F:uroporphyrinogen-III synthase activity"/>
    <property type="evidence" value="ECO:0007669"/>
    <property type="project" value="UniProtKB-UniRule"/>
</dbReference>
<dbReference type="Gene3D" id="3.40.50.10090">
    <property type="match status" value="2"/>
</dbReference>
<evidence type="ECO:0000259" key="10">
    <source>
        <dbReference type="Pfam" id="PF02602"/>
    </source>
</evidence>
<feature type="domain" description="Tetrapyrrole biosynthesis uroporphyrinogen III synthase" evidence="10">
    <location>
        <begin position="43"/>
        <end position="273"/>
    </location>
</feature>
<reference evidence="11 12" key="1">
    <citation type="journal article" date="2007" name="PLoS Genet.">
        <title>Patterns and implications of gene gain and loss in the evolution of Prochlorococcus.</title>
        <authorList>
            <person name="Kettler G.C."/>
            <person name="Martiny A.C."/>
            <person name="Huang K."/>
            <person name="Zucker J."/>
            <person name="Coleman M.L."/>
            <person name="Rodrigue S."/>
            <person name="Chen F."/>
            <person name="Lapidus A."/>
            <person name="Ferriera S."/>
            <person name="Johnson J."/>
            <person name="Steglich C."/>
            <person name="Church G.M."/>
            <person name="Richardson P."/>
            <person name="Chisholm S.W."/>
        </authorList>
    </citation>
    <scope>NUCLEOTIDE SEQUENCE [LARGE SCALE GENOMIC DNA]</scope>
    <source>
        <strain evidence="12">MIT 9211</strain>
    </source>
</reference>
<dbReference type="Pfam" id="PF02602">
    <property type="entry name" value="HEM4"/>
    <property type="match status" value="1"/>
</dbReference>
<dbReference type="EMBL" id="CP000878">
    <property type="protein sequence ID" value="ABX08060.1"/>
    <property type="molecule type" value="Genomic_DNA"/>
</dbReference>
<evidence type="ECO:0000256" key="3">
    <source>
        <dbReference type="ARBA" id="ARBA00013109"/>
    </source>
</evidence>
<dbReference type="HOGENOM" id="CLU_011276_9_5_3"/>